<keyword evidence="1" id="KW-0472">Membrane</keyword>
<evidence type="ECO:0000313" key="3">
    <source>
        <dbReference type="Proteomes" id="UP000680866"/>
    </source>
</evidence>
<gene>
    <name evidence="2" type="ORF">Prubr_53790</name>
</gene>
<dbReference type="AlphaFoldDB" id="A0A810N975"/>
<organism evidence="2 3">
    <name type="scientific">Polymorphospora rubra</name>
    <dbReference type="NCBI Taxonomy" id="338584"/>
    <lineage>
        <taxon>Bacteria</taxon>
        <taxon>Bacillati</taxon>
        <taxon>Actinomycetota</taxon>
        <taxon>Actinomycetes</taxon>
        <taxon>Micromonosporales</taxon>
        <taxon>Micromonosporaceae</taxon>
        <taxon>Polymorphospora</taxon>
    </lineage>
</organism>
<name>A0A810N975_9ACTN</name>
<proteinExistence type="predicted"/>
<reference evidence="2" key="1">
    <citation type="submission" date="2020-08" db="EMBL/GenBank/DDBJ databases">
        <title>Whole genome shotgun sequence of Polymorphospora rubra NBRC 101157.</title>
        <authorList>
            <person name="Komaki H."/>
            <person name="Tamura T."/>
        </authorList>
    </citation>
    <scope>NUCLEOTIDE SEQUENCE</scope>
    <source>
        <strain evidence="2">NBRC 101157</strain>
    </source>
</reference>
<feature type="transmembrane region" description="Helical" evidence="1">
    <location>
        <begin position="40"/>
        <end position="59"/>
    </location>
</feature>
<dbReference type="RefSeq" id="WP_212817615.1">
    <property type="nucleotide sequence ID" value="NZ_AP023359.1"/>
</dbReference>
<protein>
    <submittedName>
        <fullName evidence="2">Uncharacterized protein</fullName>
    </submittedName>
</protein>
<evidence type="ECO:0000313" key="2">
    <source>
        <dbReference type="EMBL" id="BCJ68358.1"/>
    </source>
</evidence>
<dbReference type="Proteomes" id="UP000680866">
    <property type="component" value="Chromosome"/>
</dbReference>
<dbReference type="KEGG" id="pry:Prubr_53790"/>
<accession>A0A810N975</accession>
<keyword evidence="3" id="KW-1185">Reference proteome</keyword>
<keyword evidence="1" id="KW-1133">Transmembrane helix</keyword>
<evidence type="ECO:0000256" key="1">
    <source>
        <dbReference type="SAM" id="Phobius"/>
    </source>
</evidence>
<keyword evidence="1" id="KW-0812">Transmembrane</keyword>
<dbReference type="EMBL" id="AP023359">
    <property type="protein sequence ID" value="BCJ68358.1"/>
    <property type="molecule type" value="Genomic_DNA"/>
</dbReference>
<sequence>MSRARIDARDWLIAAGVAVILLAIGVSGHRETTGGPISEVAVEDLLGLVLLAAGGLALAWRRRAPMTVLALTGLCALGYQAAGFDAFAVAYLVAVYAGRRMVTVIMLGSSRHNPGDRYGSPISAPWLYGHRWSAAAGLPHYPWDDDPGSVGLAQ</sequence>
<feature type="transmembrane region" description="Helical" evidence="1">
    <location>
        <begin position="12"/>
        <end position="28"/>
    </location>
</feature>